<dbReference type="InterPro" id="IPR027417">
    <property type="entry name" value="P-loop_NTPase"/>
</dbReference>
<reference evidence="2" key="1">
    <citation type="submission" date="2016-11" db="EMBL/GenBank/DDBJ databases">
        <authorList>
            <person name="Varghese N."/>
            <person name="Submissions S."/>
        </authorList>
    </citation>
    <scope>NUCLEOTIDE SEQUENCE [LARGE SCALE GENOMIC DNA]</scope>
    <source>
        <strain evidence="2">DSM 16219</strain>
    </source>
</reference>
<dbReference type="AlphaFoldDB" id="A0A1M6SHL3"/>
<evidence type="ECO:0000313" key="2">
    <source>
        <dbReference type="Proteomes" id="UP000183994"/>
    </source>
</evidence>
<dbReference type="PANTHER" id="PTHR43883:SF1">
    <property type="entry name" value="GLUCONOKINASE"/>
    <property type="match status" value="1"/>
</dbReference>
<organism evidence="1 2">
    <name type="scientific">Desulfatibacillum alkenivorans DSM 16219</name>
    <dbReference type="NCBI Taxonomy" id="1121393"/>
    <lineage>
        <taxon>Bacteria</taxon>
        <taxon>Pseudomonadati</taxon>
        <taxon>Thermodesulfobacteriota</taxon>
        <taxon>Desulfobacteria</taxon>
        <taxon>Desulfobacterales</taxon>
        <taxon>Desulfatibacillaceae</taxon>
        <taxon>Desulfatibacillum</taxon>
    </lineage>
</organism>
<accession>A0A1M6SHL3</accession>
<proteinExistence type="predicted"/>
<dbReference type="SUPFAM" id="SSF56112">
    <property type="entry name" value="Protein kinase-like (PK-like)"/>
    <property type="match status" value="1"/>
</dbReference>
<dbReference type="Pfam" id="PF13671">
    <property type="entry name" value="AAA_33"/>
    <property type="match status" value="1"/>
</dbReference>
<dbReference type="SUPFAM" id="SSF52540">
    <property type="entry name" value="P-loop containing nucleoside triphosphate hydrolases"/>
    <property type="match status" value="1"/>
</dbReference>
<dbReference type="Gene3D" id="3.40.50.300">
    <property type="entry name" value="P-loop containing nucleotide triphosphate hydrolases"/>
    <property type="match status" value="1"/>
</dbReference>
<dbReference type="InterPro" id="IPR011009">
    <property type="entry name" value="Kinase-like_dom_sf"/>
</dbReference>
<protein>
    <submittedName>
        <fullName evidence="1">Uncharacterized protein</fullName>
    </submittedName>
</protein>
<dbReference type="OrthoDB" id="9810277at2"/>
<dbReference type="EMBL" id="FQZU01000024">
    <property type="protein sequence ID" value="SHK44264.1"/>
    <property type="molecule type" value="Genomic_DNA"/>
</dbReference>
<dbReference type="STRING" id="1121393.SAMN02745216_03467"/>
<sequence>MHGSLNPALRGIFSVIHKPDTKASSVAASMPTAPQFEEAMTNPAFYPFPADKVEVHRTHISLVFLAGDFAFKIKKPLDLGFLDFSTLEKRKKACEDELVLNRRLAPEIYLAVIPIFMDEQGALTLFPSGRPVEYAVKMKRLDQCGMFDVLLQQGKLDNKAMEELGGIMANFHARADARPSVNAYAFPEAILNMWAEDLAQVREHIPRVIPPEPMDLAEAFSKSFVQNNEALLLERIRENRIRDCHGDLHLQNICLNQGKVVVFDCIEFNEKFRCMDVASEIAFLAMDLECRGATALARAFTASYIEHAQDPNLKKLLSFYKCYRALVRAKIMCLRANGEPLGDMANQYAMLAAQYAAPFARPTLICMAGITGSGKSGVAQEMANLTGAVVFASDVIRKTMFGFEPTEKIPEPAVKEVYGQAASQKVYQSMLDQARENLGKGKSVILDATFTLSQGRKAAYDLAKECGVDFFLVVCSLPDEIAKERIWARYKDGQSVSDGTLAVYKAQKKEWQPTEGVPGSRIIDVQTLRPPCLLACKVLTKAISLKKG</sequence>
<keyword evidence="2" id="KW-1185">Reference proteome</keyword>
<dbReference type="Gene3D" id="3.90.1200.10">
    <property type="match status" value="1"/>
</dbReference>
<dbReference type="PANTHER" id="PTHR43883">
    <property type="entry name" value="SLR0207 PROTEIN"/>
    <property type="match status" value="1"/>
</dbReference>
<dbReference type="InterPro" id="IPR052732">
    <property type="entry name" value="Cell-binding_unc_protein"/>
</dbReference>
<evidence type="ECO:0000313" key="1">
    <source>
        <dbReference type="EMBL" id="SHK44264.1"/>
    </source>
</evidence>
<name>A0A1M6SHL3_9BACT</name>
<dbReference type="Proteomes" id="UP000183994">
    <property type="component" value="Unassembled WGS sequence"/>
</dbReference>
<gene>
    <name evidence="1" type="ORF">SAMN02745216_03467</name>
</gene>